<proteinExistence type="predicted"/>
<dbReference type="KEGG" id="tng:GSTEN00004711G001"/>
<keyword evidence="1" id="KW-1133">Transmembrane helix</keyword>
<dbReference type="OrthoDB" id="9392810at2759"/>
<accession>Q4T9J6</accession>
<evidence type="ECO:0000256" key="1">
    <source>
        <dbReference type="SAM" id="Phobius"/>
    </source>
</evidence>
<dbReference type="AlphaFoldDB" id="Q4T9J6"/>
<keyword evidence="1" id="KW-0812">Transmembrane</keyword>
<feature type="transmembrane region" description="Helical" evidence="1">
    <location>
        <begin position="27"/>
        <end position="49"/>
    </location>
</feature>
<keyword evidence="1" id="KW-0472">Membrane</keyword>
<name>Q4T9J6_TETNG</name>
<evidence type="ECO:0000313" key="2">
    <source>
        <dbReference type="EMBL" id="CAF90436.1"/>
    </source>
</evidence>
<gene>
    <name evidence="2" type="ORF">GSTENG00004711001</name>
</gene>
<sequence>MEPQAEAATSEGQLRSMAQPGVPPSPALWMLVALAALGSLSVLILWLVIYRQQRSSASASEDSKPEQQPLQKAEVLPVIHSLPSARSSHADDPSLCPFHLHLEAQSSLQCMEDTSPYRAATKHAGTEKSRGPPPCTAMREHRVPLPATELGGTALVTTKTV</sequence>
<reference evidence="2" key="2">
    <citation type="submission" date="2004-02" db="EMBL/GenBank/DDBJ databases">
        <authorList>
            <consortium name="Genoscope"/>
            <consortium name="Whitehead Institute Centre for Genome Research"/>
        </authorList>
    </citation>
    <scope>NUCLEOTIDE SEQUENCE</scope>
</reference>
<reference evidence="2" key="1">
    <citation type="journal article" date="2004" name="Nature">
        <title>Genome duplication in the teleost fish Tetraodon nigroviridis reveals the early vertebrate proto-karyotype.</title>
        <authorList>
            <person name="Jaillon O."/>
            <person name="Aury J.-M."/>
            <person name="Brunet F."/>
            <person name="Petit J.-L."/>
            <person name="Stange-Thomann N."/>
            <person name="Mauceli E."/>
            <person name="Bouneau L."/>
            <person name="Fischer C."/>
            <person name="Ozouf-Costaz C."/>
            <person name="Bernot A."/>
            <person name="Nicaud S."/>
            <person name="Jaffe D."/>
            <person name="Fisher S."/>
            <person name="Lutfalla G."/>
            <person name="Dossat C."/>
            <person name="Segurens B."/>
            <person name="Dasilva C."/>
            <person name="Salanoubat M."/>
            <person name="Levy M."/>
            <person name="Boudet N."/>
            <person name="Castellano S."/>
            <person name="Anthouard V."/>
            <person name="Jubin C."/>
            <person name="Castelli V."/>
            <person name="Katinka M."/>
            <person name="Vacherie B."/>
            <person name="Biemont C."/>
            <person name="Skalli Z."/>
            <person name="Cattolico L."/>
            <person name="Poulain J."/>
            <person name="De Berardinis V."/>
            <person name="Cruaud C."/>
            <person name="Duprat S."/>
            <person name="Brottier P."/>
            <person name="Coutanceau J.-P."/>
            <person name="Gouzy J."/>
            <person name="Parra G."/>
            <person name="Lardier G."/>
            <person name="Chapple C."/>
            <person name="McKernan K.J."/>
            <person name="McEwan P."/>
            <person name="Bosak S."/>
            <person name="Kellis M."/>
            <person name="Volff J.-N."/>
            <person name="Guigo R."/>
            <person name="Zody M.C."/>
            <person name="Mesirov J."/>
            <person name="Lindblad-Toh K."/>
            <person name="Birren B."/>
            <person name="Nusbaum C."/>
            <person name="Kahn D."/>
            <person name="Robinson-Rechavi M."/>
            <person name="Laudet V."/>
            <person name="Schachter V."/>
            <person name="Quetier F."/>
            <person name="Saurin W."/>
            <person name="Scarpelli C."/>
            <person name="Wincker P."/>
            <person name="Lander E.S."/>
            <person name="Weissenbach J."/>
            <person name="Roest Crollius H."/>
        </authorList>
    </citation>
    <scope>NUCLEOTIDE SEQUENCE [LARGE SCALE GENOMIC DNA]</scope>
</reference>
<organism evidence="2">
    <name type="scientific">Tetraodon nigroviridis</name>
    <name type="common">Spotted green pufferfish</name>
    <name type="synonym">Chelonodon nigroviridis</name>
    <dbReference type="NCBI Taxonomy" id="99883"/>
    <lineage>
        <taxon>Eukaryota</taxon>
        <taxon>Metazoa</taxon>
        <taxon>Chordata</taxon>
        <taxon>Craniata</taxon>
        <taxon>Vertebrata</taxon>
        <taxon>Euteleostomi</taxon>
        <taxon>Actinopterygii</taxon>
        <taxon>Neopterygii</taxon>
        <taxon>Teleostei</taxon>
        <taxon>Neoteleostei</taxon>
        <taxon>Acanthomorphata</taxon>
        <taxon>Eupercaria</taxon>
        <taxon>Tetraodontiformes</taxon>
        <taxon>Tetradontoidea</taxon>
        <taxon>Tetraodontidae</taxon>
        <taxon>Tetraodon</taxon>
    </lineage>
</organism>
<dbReference type="EMBL" id="CAAE01007547">
    <property type="protein sequence ID" value="CAF90436.1"/>
    <property type="molecule type" value="Genomic_DNA"/>
</dbReference>
<comment type="caution">
    <text evidence="2">The sequence shown here is derived from an EMBL/GenBank/DDBJ whole genome shotgun (WGS) entry which is preliminary data.</text>
</comment>
<protein>
    <submittedName>
        <fullName evidence="2">(spotted green pufferfish) hypothetical protein</fullName>
    </submittedName>
</protein>